<dbReference type="PANTHER" id="PTHR37312:SF1">
    <property type="entry name" value="MEMBRANE-BOUND ACYLTRANSFERASE YKRP-RELATED"/>
    <property type="match status" value="1"/>
</dbReference>
<keyword evidence="4" id="KW-0808">Transferase</keyword>
<evidence type="ECO:0000256" key="1">
    <source>
        <dbReference type="SAM" id="MobiDB-lite"/>
    </source>
</evidence>
<keyword evidence="2" id="KW-0812">Transmembrane</keyword>
<dbReference type="EMBL" id="JAELVF020000001">
    <property type="protein sequence ID" value="MBU7598997.1"/>
    <property type="molecule type" value="Genomic_DNA"/>
</dbReference>
<keyword evidence="5" id="KW-1185">Reference proteome</keyword>
<dbReference type="InterPro" id="IPR002656">
    <property type="entry name" value="Acyl_transf_3_dom"/>
</dbReference>
<name>A0A949JFD1_9ACTN</name>
<evidence type="ECO:0000256" key="2">
    <source>
        <dbReference type="SAM" id="Phobius"/>
    </source>
</evidence>
<gene>
    <name evidence="4" type="ORF">JGS22_015615</name>
</gene>
<keyword evidence="4" id="KW-0012">Acyltransferase</keyword>
<accession>A0A949JFD1</accession>
<organism evidence="4 5">
    <name type="scientific">Streptomyces tardus</name>
    <dbReference type="NCBI Taxonomy" id="2780544"/>
    <lineage>
        <taxon>Bacteria</taxon>
        <taxon>Bacillati</taxon>
        <taxon>Actinomycetota</taxon>
        <taxon>Actinomycetes</taxon>
        <taxon>Kitasatosporales</taxon>
        <taxon>Streptomycetaceae</taxon>
        <taxon>Streptomyces</taxon>
    </lineage>
</organism>
<dbReference type="Pfam" id="PF01757">
    <property type="entry name" value="Acyl_transf_3"/>
    <property type="match status" value="1"/>
</dbReference>
<keyword evidence="2" id="KW-0472">Membrane</keyword>
<evidence type="ECO:0000259" key="3">
    <source>
        <dbReference type="Pfam" id="PF01757"/>
    </source>
</evidence>
<comment type="caution">
    <text evidence="4">The sequence shown here is derived from an EMBL/GenBank/DDBJ whole genome shotgun (WGS) entry which is preliminary data.</text>
</comment>
<feature type="transmembrane region" description="Helical" evidence="2">
    <location>
        <begin position="229"/>
        <end position="249"/>
    </location>
</feature>
<keyword evidence="2" id="KW-1133">Transmembrane helix</keyword>
<feature type="transmembrane region" description="Helical" evidence="2">
    <location>
        <begin position="146"/>
        <end position="165"/>
    </location>
</feature>
<feature type="transmembrane region" description="Helical" evidence="2">
    <location>
        <begin position="341"/>
        <end position="363"/>
    </location>
</feature>
<sequence length="391" mass="44532">MVWQMFPAGYERAPLPPARPDGPVTATAAEESAKSPQKPVEPKGTSRAKARDPWFDNAKYMTIVLVGIGHAWEPLRNDSRTAEALYFVLYTFHMPAFIIISGYLSRTFEGRPGQLKRLITGIAVPYLVFEIAYTFFMRWADDPERPFTLLSPGYALWFLVALFIWRLTAPFWKVLRWPVPIALGIAALATTGPGVGGELNLQRVLQFLPFFVLGLRLRPEHFEQLRRRGARLATLPVFAVSLFFAYWAVPRMNKEWFLRNNAAQELGVPWWVGPVMTLALFGCALVLTACFYAWIPHRHTWFTVLGAGTICAYLLHVYPIQMSRLFDWYDLPWVDSPLGRVVVTVLAATMMTVLCAPLVVRAFRFVMEPKMTWAFRTDAVDQARKRQQAGK</sequence>
<feature type="transmembrane region" description="Helical" evidence="2">
    <location>
        <begin position="84"/>
        <end position="106"/>
    </location>
</feature>
<feature type="region of interest" description="Disordered" evidence="1">
    <location>
        <begin position="11"/>
        <end position="50"/>
    </location>
</feature>
<feature type="transmembrane region" description="Helical" evidence="2">
    <location>
        <begin position="177"/>
        <end position="195"/>
    </location>
</feature>
<feature type="transmembrane region" description="Helical" evidence="2">
    <location>
        <begin position="301"/>
        <end position="321"/>
    </location>
</feature>
<evidence type="ECO:0000313" key="4">
    <source>
        <dbReference type="EMBL" id="MBU7598997.1"/>
    </source>
</evidence>
<reference evidence="4" key="1">
    <citation type="submission" date="2021-06" db="EMBL/GenBank/DDBJ databases">
        <title>Sequencing of actinobacteria type strains.</title>
        <authorList>
            <person name="Nguyen G.-S."/>
            <person name="Wentzel A."/>
        </authorList>
    </citation>
    <scope>NUCLEOTIDE SEQUENCE</scope>
    <source>
        <strain evidence="4">P38-E01</strain>
    </source>
</reference>
<feature type="domain" description="Acyltransferase 3" evidence="3">
    <location>
        <begin position="53"/>
        <end position="357"/>
    </location>
</feature>
<dbReference type="InterPro" id="IPR052734">
    <property type="entry name" value="Nod_factor_acetyltransferase"/>
</dbReference>
<feature type="transmembrane region" description="Helical" evidence="2">
    <location>
        <begin position="118"/>
        <end position="140"/>
    </location>
</feature>
<protein>
    <submittedName>
        <fullName evidence="4">Acyltransferase family protein</fullName>
    </submittedName>
</protein>
<dbReference type="GO" id="GO:0016747">
    <property type="term" value="F:acyltransferase activity, transferring groups other than amino-acyl groups"/>
    <property type="evidence" value="ECO:0007669"/>
    <property type="project" value="InterPro"/>
</dbReference>
<evidence type="ECO:0000313" key="5">
    <source>
        <dbReference type="Proteomes" id="UP000694501"/>
    </source>
</evidence>
<proteinExistence type="predicted"/>
<dbReference type="PANTHER" id="PTHR37312">
    <property type="entry name" value="MEMBRANE-BOUND ACYLTRANSFERASE YKRP-RELATED"/>
    <property type="match status" value="1"/>
</dbReference>
<dbReference type="AlphaFoldDB" id="A0A949JFD1"/>
<feature type="transmembrane region" description="Helical" evidence="2">
    <location>
        <begin position="269"/>
        <end position="294"/>
    </location>
</feature>
<dbReference type="Proteomes" id="UP000694501">
    <property type="component" value="Unassembled WGS sequence"/>
</dbReference>